<sequence>MKPYKLFILVLSMLMPLLCSCDGLIANHSIPEHSPGMPDKTTTNRFSDYDKFPLPYETELKVSSDGEQLILSKQQALEDYDALWEMLEDNYPYFETIKNELGLDWKEVRDTYRTELISVCRGPSILQDNYINVINNCLKQFKSIGHLYVIQPFLYQRMVDTFRAVVESSGENQNHDSKEEVDMLSKMLSIIESQKVKTFYDYYKNLMPSPTPASTEGGTQLYPQEQSLYEEVRQTIIEATVGEGIPYIKITGFLWSSPKCTPIAIKMIQDFFEANSEADDIIIDIQGNGGGNTGVWRDGIVSHIICEPLKQSGMIGVKDGKFNRFMWDAEQPFPSEFKEIDSETWDNTFPDLNIKDFGHLKFYNHENTCTQHDNSICFQGQLWMLIDRSNYSASDAFASFCKTTGFARLVGKTTGGNGRGGQPYTFALPNSGLLVYFDPYFSLNPDGSCNAIAGTRPDIETKAGMTALETCLEAIWRDKD</sequence>
<dbReference type="Gene3D" id="3.30.750.44">
    <property type="match status" value="1"/>
</dbReference>
<dbReference type="GO" id="GO:0006508">
    <property type="term" value="P:proteolysis"/>
    <property type="evidence" value="ECO:0007669"/>
    <property type="project" value="InterPro"/>
</dbReference>
<evidence type="ECO:0000313" key="4">
    <source>
        <dbReference type="Proteomes" id="UP000236394"/>
    </source>
</evidence>
<feature type="signal peptide" evidence="1">
    <location>
        <begin position="1"/>
        <end position="21"/>
    </location>
</feature>
<dbReference type="Proteomes" id="UP000236394">
    <property type="component" value="Unassembled WGS sequence"/>
</dbReference>
<dbReference type="EMBL" id="NBZD01000005">
    <property type="protein sequence ID" value="PNH17890.1"/>
    <property type="molecule type" value="Genomic_DNA"/>
</dbReference>
<evidence type="ECO:0000313" key="3">
    <source>
        <dbReference type="EMBL" id="PNH17890.1"/>
    </source>
</evidence>
<dbReference type="RefSeq" id="WP_012994088.1">
    <property type="nucleotide sequence ID" value="NZ_NBZD01000005.1"/>
</dbReference>
<dbReference type="InterPro" id="IPR005151">
    <property type="entry name" value="Tail-specific_protease"/>
</dbReference>
<dbReference type="GO" id="GO:0008236">
    <property type="term" value="F:serine-type peptidase activity"/>
    <property type="evidence" value="ECO:0007669"/>
    <property type="project" value="InterPro"/>
</dbReference>
<proteinExistence type="predicted"/>
<dbReference type="AlphaFoldDB" id="A0A2J8AZD7"/>
<dbReference type="Gene3D" id="3.90.226.10">
    <property type="entry name" value="2-enoyl-CoA Hydratase, Chain A, domain 1"/>
    <property type="match status" value="1"/>
</dbReference>
<gene>
    <name evidence="3" type="ORF">B7R76_07570</name>
</gene>
<evidence type="ECO:0000259" key="2">
    <source>
        <dbReference type="Pfam" id="PF03572"/>
    </source>
</evidence>
<dbReference type="SUPFAM" id="SSF52096">
    <property type="entry name" value="ClpP/crotonase"/>
    <property type="match status" value="1"/>
</dbReference>
<dbReference type="Pfam" id="PF03572">
    <property type="entry name" value="Peptidase_S41"/>
    <property type="match status" value="1"/>
</dbReference>
<name>A0A2J8AZD7_9FIRM</name>
<keyword evidence="1" id="KW-0732">Signal</keyword>
<organism evidence="3 4">
    <name type="scientific">Mageeibacillus indolicus</name>
    <dbReference type="NCBI Taxonomy" id="884684"/>
    <lineage>
        <taxon>Bacteria</taxon>
        <taxon>Bacillati</taxon>
        <taxon>Bacillota</taxon>
        <taxon>Clostridia</taxon>
        <taxon>Eubacteriales</taxon>
        <taxon>Oscillospiraceae</taxon>
        <taxon>Mageeibacillus</taxon>
    </lineage>
</organism>
<accession>A0A2J8AZD7</accession>
<dbReference type="OMA" id="HIICEPL"/>
<feature type="chain" id="PRO_5039449451" description="Tail specific protease domain-containing protein" evidence="1">
    <location>
        <begin position="22"/>
        <end position="480"/>
    </location>
</feature>
<feature type="domain" description="Tail specific protease" evidence="2">
    <location>
        <begin position="245"/>
        <end position="460"/>
    </location>
</feature>
<protein>
    <recommendedName>
        <fullName evidence="2">Tail specific protease domain-containing protein</fullName>
    </recommendedName>
</protein>
<reference evidence="4" key="1">
    <citation type="submission" date="2017-04" db="EMBL/GenBank/DDBJ databases">
        <authorList>
            <person name="Bumgarner R.E."/>
            <person name="Fredricks D.N."/>
            <person name="Srinivasan S."/>
        </authorList>
    </citation>
    <scope>NUCLEOTIDE SEQUENCE [LARGE SCALE GENOMIC DNA]</scope>
    <source>
        <strain evidence="4">KA00405</strain>
    </source>
</reference>
<dbReference type="PROSITE" id="PS51257">
    <property type="entry name" value="PROKAR_LIPOPROTEIN"/>
    <property type="match status" value="1"/>
</dbReference>
<evidence type="ECO:0000256" key="1">
    <source>
        <dbReference type="SAM" id="SignalP"/>
    </source>
</evidence>
<comment type="caution">
    <text evidence="3">The sequence shown here is derived from an EMBL/GenBank/DDBJ whole genome shotgun (WGS) entry which is preliminary data.</text>
</comment>
<dbReference type="InterPro" id="IPR029045">
    <property type="entry name" value="ClpP/crotonase-like_dom_sf"/>
</dbReference>